<dbReference type="PANTHER" id="PTHR21704">
    <property type="entry name" value="NIPPED-B-LIKE PROTEIN DELANGIN SCC2-RELATED"/>
    <property type="match status" value="1"/>
</dbReference>
<feature type="compositionally biased region" description="Basic and acidic residues" evidence="2">
    <location>
        <begin position="655"/>
        <end position="671"/>
    </location>
</feature>
<dbReference type="GO" id="GO:1990414">
    <property type="term" value="P:replication-born double-strand break repair via sister chromatid exchange"/>
    <property type="evidence" value="ECO:0007669"/>
    <property type="project" value="TreeGrafter"/>
</dbReference>
<dbReference type="GO" id="GO:0140588">
    <property type="term" value="P:chromatin looping"/>
    <property type="evidence" value="ECO:0007669"/>
    <property type="project" value="InterPro"/>
</dbReference>
<keyword evidence="4" id="KW-1185">Reference proteome</keyword>
<reference evidence="4" key="1">
    <citation type="journal article" date="2013" name="Genetics">
        <title>The draft genome and transcriptome of Panagrellus redivivus are shaped by the harsh demands of a free-living lifestyle.</title>
        <authorList>
            <person name="Srinivasan J."/>
            <person name="Dillman A.R."/>
            <person name="Macchietto M.G."/>
            <person name="Heikkinen L."/>
            <person name="Lakso M."/>
            <person name="Fracchia K.M."/>
            <person name="Antoshechkin I."/>
            <person name="Mortazavi A."/>
            <person name="Wong G."/>
            <person name="Sternberg P.W."/>
        </authorList>
    </citation>
    <scope>NUCLEOTIDE SEQUENCE [LARGE SCALE GENOMIC DNA]</scope>
    <source>
        <strain evidence="4">MT8872</strain>
    </source>
</reference>
<dbReference type="InterPro" id="IPR024986">
    <property type="entry name" value="Nipped-B_C"/>
</dbReference>
<keyword evidence="1" id="KW-0131">Cell cycle</keyword>
<protein>
    <recommendedName>
        <fullName evidence="1">Nipped-B protein</fullName>
    </recommendedName>
</protein>
<dbReference type="GO" id="GO:0061775">
    <property type="term" value="F:cohesin loader activity"/>
    <property type="evidence" value="ECO:0007669"/>
    <property type="project" value="InterPro"/>
</dbReference>
<feature type="region of interest" description="Disordered" evidence="2">
    <location>
        <begin position="595"/>
        <end position="693"/>
    </location>
</feature>
<keyword evidence="1" id="KW-0539">Nucleus</keyword>
<evidence type="ECO:0000313" key="5">
    <source>
        <dbReference type="WBParaSite" id="Pan_g348.t2"/>
    </source>
</evidence>
<dbReference type="GO" id="GO:0034087">
    <property type="term" value="P:establishment of mitotic sister chromatid cohesion"/>
    <property type="evidence" value="ECO:0007669"/>
    <property type="project" value="TreeGrafter"/>
</dbReference>
<dbReference type="GO" id="GO:0090694">
    <property type="term" value="C:Scc2-Scc4 cohesin loading complex"/>
    <property type="evidence" value="ECO:0007669"/>
    <property type="project" value="TreeGrafter"/>
</dbReference>
<dbReference type="CDD" id="cd23958">
    <property type="entry name" value="SCC2"/>
    <property type="match status" value="1"/>
</dbReference>
<comment type="subcellular location">
    <subcellularLocation>
        <location evidence="1">Nucleus</location>
    </subcellularLocation>
</comment>
<reference evidence="5" key="2">
    <citation type="submission" date="2020-10" db="UniProtKB">
        <authorList>
            <consortium name="WormBaseParasite"/>
        </authorList>
    </citation>
    <scope>IDENTIFICATION</scope>
</reference>
<dbReference type="GO" id="GO:0003682">
    <property type="term" value="F:chromatin binding"/>
    <property type="evidence" value="ECO:0007669"/>
    <property type="project" value="TreeGrafter"/>
</dbReference>
<evidence type="ECO:0000256" key="1">
    <source>
        <dbReference type="RuleBase" id="RU364107"/>
    </source>
</evidence>
<sequence>MNGQHNGPGIPGYMLTPQQQALLQQQQYTRMLNQQAGAQQAGVQQQIYDQSFYPQGYMQSVQQIPGPSMHVNTQVSQGLNLNPVASRSTDVYSQLVTQQQQQQQQYYGATQQQQYSNQALQHHQTHQMQPQYQSVAVGQYQAQNIVQSPPHNVQSVVHMRQQQQQQASYGQQQVQVPASREAMTNQHYYEQQQQPVRPNQNAGGYRPYEQQQTVVHPQVHAVQQPAAVVAQHQYVQPGPSAATNTVQRQQSVNRQSTTPQAAPVRQPKASPAKETENAIAHNEMIRKMRLEEEAKKQQERDKRDTARIQGEMQTKEQQANRYAKDVQDRLDQIDFSLTLAASHISTNLTKILPLPQDPPQNPQCLDEPIATQLLNGEVDDDLIQYMAHLLSQSFEDVRQINPKHNEIEANIYEGDNLPPLMKAVHNHNQYSFHIQSEFDEMTLDPELAKAVAEVAAGEVGDLLQLAAEVDPMPSTSNVDQRSHSTLASTSQARAVAQMPTPKGKGSQNLPRRKRDMYHHFNVVVLPTAEEGKYEHDLSAALEDCDSLEVEEILEQLELEENIRKYGRFEGRWRKRKVGELVDSLSANYYVSGERNARRRTKTGDDASSDDENHPQEGQIENGEAGAQPRFFQKAKRSKKKSDSEPERPPTPTEVIHQRDIEWAERQRNRQDKLRRRQEQAVAQGWTHDATAEGASQTRVEGLMRQIFEQIGIDVKDNEASINDFLIELPDLEILHNEVSKLKTWRKLHKVDSDQLGKLVQILEKNIRNVIDEEGLLVGREILENDDVGNEAAREFFRERLVRAAYAASTALIVMTSYRVPKAVISEDTIERAAQLCKQLLAHVIYPAADTVVRNSKGKKGDEGKARRRQRGGDMFVPWVHEIYIRIVDMISCFSDFIRIHTMNDVVVVQLSTMANAPFFVDSIGEIHMASIQLLSIIFRKYEDLRAGIIHELLMSVHNIPSNKNPKNCYRLSNNEYIHNFTVLLLQLVQSVVVIPPIKRNAEGEKEPVTEEDDSLIVASVNEAKKWAGVFLNRFLHRCTAKAEEDYRRRFETFLHDLLSALYRPDWPAAELMLTVLGNLLVQSFRNKTLELSLRTASLDYLGTITARLRKDVIQAENKNMDKSRFDTVIRGILYDELGDPTKLLEDIDTTSLSSTEKIQKLQQALIDYLVATKSDNDVSAEYAISFYTGEWYKNTLESVAQCREDFKTMSNSEDADSRDIRKEEKRLKKIIDRSESMKEFLIVLADTRSLKKRSQYVAKTGIYLIDSDALWTVKYLAMKREFSQSFDSYLRVIVFGVQFETSVGLRTKAMRCLTGIIEADASVLTMPDVTAAVHSRMVDTNAAVREATLELMGKYIVSRPDLFDNYYTILNDRILDTGVSVRKRVIRIFRDYIEKMPTSEKVPAMISKIMKRVSDSEEGVRKLALEMLTSYFFVPLPDRDVEMIENRVQTFVDSVNFIIKDGKSEIVETFMTTVLKKDGLERSVLVAAQQNADTMLTYILKLEKVCASKLNAEGITPEQKVEIEKPFQERRLAALSILFIMTKVRPELVVHHVDMLMPYLTLPVLTPTDKQVLNHVINIMGRIVPLIDHPSDHFLKTIDERMCAIIKDQGMMLIESAIACLGTVLKRWPRIESNISHRALQYIGYLARIKTEMSNAKDEKDKWIVPAARMPTVRRSLFSIGPLCRFVDFDEFDKKERSSSPKSEDDPNGEKKAGQTVQAVYSLLAFYSKAKNADVSPRAIGAIGHICSEYPEFFNRQELRDMYELLLQSNDPAHLAQKSQVLRNLNLFLKVEEERILKASEEYRKMRAEQGEIEGDELGVTDTRGSTRSAVIQLFWKHILTCYINTNDDVRSAVSLVVHQTMHQGLVTPGEPLPTMVAMTSDPKANIRLPMELLLKETDAKFGGMLASKATRGVRQAFALHKCLVSADAQKHVMVRGFRATEHCTAKSLDGNGLPKQSVDAVPLLNALYNCLRTNRQQRRSFLSGVVRMFS</sequence>
<feature type="compositionally biased region" description="Polar residues" evidence="2">
    <location>
        <begin position="241"/>
        <end position="260"/>
    </location>
</feature>
<name>A0A7E4VUD1_PANRE</name>
<feature type="region of interest" description="Disordered" evidence="2">
    <location>
        <begin position="472"/>
        <end position="513"/>
    </location>
</feature>
<accession>A0A7E4VUD1</accession>
<dbReference type="Pfam" id="PF12830">
    <property type="entry name" value="Nipped-B_C"/>
    <property type="match status" value="1"/>
</dbReference>
<dbReference type="InterPro" id="IPR011989">
    <property type="entry name" value="ARM-like"/>
</dbReference>
<dbReference type="WBParaSite" id="Pan_g348.t2">
    <property type="protein sequence ID" value="Pan_g348.t2"/>
    <property type="gene ID" value="Pan_g348"/>
</dbReference>
<dbReference type="SUPFAM" id="SSF48371">
    <property type="entry name" value="ARM repeat"/>
    <property type="match status" value="1"/>
</dbReference>
<comment type="similarity">
    <text evidence="1">Belongs to the SCC2/Nipped-B family.</text>
</comment>
<evidence type="ECO:0000256" key="2">
    <source>
        <dbReference type="SAM" id="MobiDB-lite"/>
    </source>
</evidence>
<feature type="region of interest" description="Disordered" evidence="2">
    <location>
        <begin position="238"/>
        <end position="276"/>
    </location>
</feature>
<evidence type="ECO:0000313" key="4">
    <source>
        <dbReference type="Proteomes" id="UP000492821"/>
    </source>
</evidence>
<dbReference type="Proteomes" id="UP000492821">
    <property type="component" value="Unassembled WGS sequence"/>
</dbReference>
<dbReference type="GO" id="GO:0071169">
    <property type="term" value="P:establishment of protein localization to chromatin"/>
    <property type="evidence" value="ECO:0007669"/>
    <property type="project" value="TreeGrafter"/>
</dbReference>
<evidence type="ECO:0000259" key="3">
    <source>
        <dbReference type="Pfam" id="PF12830"/>
    </source>
</evidence>
<dbReference type="PANTHER" id="PTHR21704:SF18">
    <property type="entry name" value="NIPPED-B-LIKE PROTEIN"/>
    <property type="match status" value="1"/>
</dbReference>
<feature type="compositionally biased region" description="Polar residues" evidence="2">
    <location>
        <begin position="311"/>
        <end position="320"/>
    </location>
</feature>
<feature type="compositionally biased region" description="Basic and acidic residues" evidence="2">
    <location>
        <begin position="292"/>
        <end position="306"/>
    </location>
</feature>
<proteinExistence type="inferred from homology"/>
<keyword evidence="1" id="KW-0677">Repeat</keyword>
<dbReference type="InterPro" id="IPR016024">
    <property type="entry name" value="ARM-type_fold"/>
</dbReference>
<organism evidence="4 5">
    <name type="scientific">Panagrellus redivivus</name>
    <name type="common">Microworm</name>
    <dbReference type="NCBI Taxonomy" id="6233"/>
    <lineage>
        <taxon>Eukaryota</taxon>
        <taxon>Metazoa</taxon>
        <taxon>Ecdysozoa</taxon>
        <taxon>Nematoda</taxon>
        <taxon>Chromadorea</taxon>
        <taxon>Rhabditida</taxon>
        <taxon>Tylenchina</taxon>
        <taxon>Panagrolaimomorpha</taxon>
        <taxon>Panagrolaimoidea</taxon>
        <taxon>Panagrolaimidae</taxon>
        <taxon>Panagrellus</taxon>
    </lineage>
</organism>
<dbReference type="Pfam" id="PF20168">
    <property type="entry name" value="PDS5"/>
    <property type="match status" value="1"/>
</dbReference>
<feature type="region of interest" description="Disordered" evidence="2">
    <location>
        <begin position="292"/>
        <end position="323"/>
    </location>
</feature>
<feature type="compositionally biased region" description="Polar residues" evidence="2">
    <location>
        <begin position="473"/>
        <end position="492"/>
    </location>
</feature>
<feature type="domain" description="Sister chromatid cohesion C-terminal" evidence="3">
    <location>
        <begin position="1829"/>
        <end position="1990"/>
    </location>
</feature>
<dbReference type="Gene3D" id="1.25.10.10">
    <property type="entry name" value="Leucine-rich Repeat Variant"/>
    <property type="match status" value="1"/>
</dbReference>
<dbReference type="GO" id="GO:0010468">
    <property type="term" value="P:regulation of gene expression"/>
    <property type="evidence" value="ECO:0007669"/>
    <property type="project" value="InterPro"/>
</dbReference>
<dbReference type="InterPro" id="IPR033031">
    <property type="entry name" value="Scc2/Nipped-B"/>
</dbReference>